<gene>
    <name evidence="2" type="ORF">PVAP13_9KG106800</name>
</gene>
<proteinExistence type="predicted"/>
<keyword evidence="3" id="KW-1185">Reference proteome</keyword>
<evidence type="ECO:0000313" key="3">
    <source>
        <dbReference type="Proteomes" id="UP000823388"/>
    </source>
</evidence>
<evidence type="ECO:0000313" key="2">
    <source>
        <dbReference type="EMBL" id="KAG2549307.1"/>
    </source>
</evidence>
<protein>
    <submittedName>
        <fullName evidence="2">Uncharacterized protein</fullName>
    </submittedName>
</protein>
<dbReference type="EMBL" id="CM029053">
    <property type="protein sequence ID" value="KAG2549307.1"/>
    <property type="molecule type" value="Genomic_DNA"/>
</dbReference>
<comment type="caution">
    <text evidence="2">The sequence shown here is derived from an EMBL/GenBank/DDBJ whole genome shotgun (WGS) entry which is preliminary data.</text>
</comment>
<feature type="compositionally biased region" description="Basic and acidic residues" evidence="1">
    <location>
        <begin position="113"/>
        <end position="122"/>
    </location>
</feature>
<accession>A0A8T0NIS6</accession>
<reference evidence="2" key="1">
    <citation type="submission" date="2020-05" db="EMBL/GenBank/DDBJ databases">
        <title>WGS assembly of Panicum virgatum.</title>
        <authorList>
            <person name="Lovell J.T."/>
            <person name="Jenkins J."/>
            <person name="Shu S."/>
            <person name="Juenger T.E."/>
            <person name="Schmutz J."/>
        </authorList>
    </citation>
    <scope>NUCLEOTIDE SEQUENCE</scope>
    <source>
        <strain evidence="2">AP13</strain>
    </source>
</reference>
<feature type="region of interest" description="Disordered" evidence="1">
    <location>
        <begin position="107"/>
        <end position="147"/>
    </location>
</feature>
<dbReference type="OrthoDB" id="594224at2759"/>
<sequence>MAAAGKKSTRFTVTCALLRQYMREHQGQMGDLAVLFQAPSPPVAPGENDEDRIMQLFPMCAVARPAQERQEMRKQAPMAIFYEVPHQLDEAQMRAASLHRFLRKRKVRISDNNSDHNEDSMPAKKQKHTAARKPFVQDVPDPSWLRL</sequence>
<dbReference type="AlphaFoldDB" id="A0A8T0NIS6"/>
<evidence type="ECO:0000256" key="1">
    <source>
        <dbReference type="SAM" id="MobiDB-lite"/>
    </source>
</evidence>
<organism evidence="2 3">
    <name type="scientific">Panicum virgatum</name>
    <name type="common">Blackwell switchgrass</name>
    <dbReference type="NCBI Taxonomy" id="38727"/>
    <lineage>
        <taxon>Eukaryota</taxon>
        <taxon>Viridiplantae</taxon>
        <taxon>Streptophyta</taxon>
        <taxon>Embryophyta</taxon>
        <taxon>Tracheophyta</taxon>
        <taxon>Spermatophyta</taxon>
        <taxon>Magnoliopsida</taxon>
        <taxon>Liliopsida</taxon>
        <taxon>Poales</taxon>
        <taxon>Poaceae</taxon>
        <taxon>PACMAD clade</taxon>
        <taxon>Panicoideae</taxon>
        <taxon>Panicodae</taxon>
        <taxon>Paniceae</taxon>
        <taxon>Panicinae</taxon>
        <taxon>Panicum</taxon>
        <taxon>Panicum sect. Hiantes</taxon>
    </lineage>
</organism>
<dbReference type="Proteomes" id="UP000823388">
    <property type="component" value="Chromosome 9K"/>
</dbReference>
<name>A0A8T0NIS6_PANVG</name>